<name>A0AA51NCC6_9BACT</name>
<dbReference type="Proteomes" id="UP001230496">
    <property type="component" value="Chromosome"/>
</dbReference>
<dbReference type="RefSeq" id="WP_308351086.1">
    <property type="nucleotide sequence ID" value="NZ_CP129971.1"/>
</dbReference>
<gene>
    <name evidence="1" type="ORF">QYS49_34610</name>
</gene>
<evidence type="ECO:0000313" key="2">
    <source>
        <dbReference type="Proteomes" id="UP001230496"/>
    </source>
</evidence>
<dbReference type="KEGG" id="msaa:QYS49_34610"/>
<dbReference type="AlphaFoldDB" id="A0AA51NCC6"/>
<protein>
    <submittedName>
        <fullName evidence="1">Uncharacterized protein</fullName>
    </submittedName>
</protein>
<keyword evidence="2" id="KW-1185">Reference proteome</keyword>
<organism evidence="1 2">
    <name type="scientific">Marivirga salinarum</name>
    <dbReference type="NCBI Taxonomy" id="3059078"/>
    <lineage>
        <taxon>Bacteria</taxon>
        <taxon>Pseudomonadati</taxon>
        <taxon>Bacteroidota</taxon>
        <taxon>Cytophagia</taxon>
        <taxon>Cytophagales</taxon>
        <taxon>Marivirgaceae</taxon>
        <taxon>Marivirga</taxon>
    </lineage>
</organism>
<proteinExistence type="predicted"/>
<dbReference type="EMBL" id="CP129971">
    <property type="protein sequence ID" value="WMN12787.1"/>
    <property type="molecule type" value="Genomic_DNA"/>
</dbReference>
<evidence type="ECO:0000313" key="1">
    <source>
        <dbReference type="EMBL" id="WMN12787.1"/>
    </source>
</evidence>
<reference evidence="1 2" key="1">
    <citation type="submission" date="2023-08" db="EMBL/GenBank/DDBJ databases">
        <title>Comparative genomics and taxonomic characterization of three novel marine species of genus Marivirga.</title>
        <authorList>
            <person name="Muhammad N."/>
            <person name="Kim S.-G."/>
        </authorList>
    </citation>
    <scope>NUCLEOTIDE SEQUENCE [LARGE SCALE GENOMIC DNA]</scope>
    <source>
        <strain evidence="1 2">BDSF4-3</strain>
    </source>
</reference>
<accession>A0AA51NCC6</accession>
<sequence>MRIIYSLCIYVIFLIKLNPISVFAQSNYQNGYVVTNQNDTIFGQLRDRSPEPFGKIFRKVRLKGFWIFERRYGPKDLTSYKIGNDIYEALWYDSYSELFSVFHVNSTGRGEKVFMRLAVDGKVKLYWDEYRDPDSGYEEAIPFFQMENSHEMIRVTQGILGFKKKYLANLFVDCPELVKRMNEGFFETPEEMAVFYNLRCN</sequence>